<dbReference type="Pfam" id="PF07350">
    <property type="entry name" value="Gig2-like"/>
    <property type="match status" value="1"/>
</dbReference>
<reference evidence="1" key="2">
    <citation type="submission" date="2012-05" db="EMBL/GenBank/DDBJ databases">
        <title>The Genome Annotation of Fusarium oxysporum II5.</title>
        <authorList>
            <consortium name="The Broad Institute Genomics Platform"/>
            <person name="Ma L.-J."/>
            <person name="Corby-Kistler H."/>
            <person name="Broz K."/>
            <person name="Gale L.R."/>
            <person name="Jonkers W."/>
            <person name="O'Donnell K."/>
            <person name="Ploetz R."/>
            <person name="Steinberg C."/>
            <person name="Schwartz D.C."/>
            <person name="VanEtten H."/>
            <person name="Zhou S."/>
            <person name="Young S.K."/>
            <person name="Zeng Q."/>
            <person name="Gargeya S."/>
            <person name="Fitzgerald M."/>
            <person name="Abouelleil A."/>
            <person name="Alvarado L."/>
            <person name="Chapman S.B."/>
            <person name="Gainer-Dewar J."/>
            <person name="Goldberg J."/>
            <person name="Griggs A."/>
            <person name="Gujja S."/>
            <person name="Hansen M."/>
            <person name="Howarth C."/>
            <person name="Imamovic A."/>
            <person name="Ireland A."/>
            <person name="Larimer J."/>
            <person name="McCowan C."/>
            <person name="Murphy C."/>
            <person name="Pearson M."/>
            <person name="Poon T.W."/>
            <person name="Priest M."/>
            <person name="Roberts A."/>
            <person name="Saif S."/>
            <person name="Shea T."/>
            <person name="Sykes S."/>
            <person name="Wortman J."/>
            <person name="Nusbaum C."/>
            <person name="Birren B."/>
        </authorList>
    </citation>
    <scope>NUCLEOTIDE SEQUENCE</scope>
    <source>
        <strain evidence="1">54006</strain>
    </source>
</reference>
<protein>
    <submittedName>
        <fullName evidence="1">Uncharacterized protein</fullName>
    </submittedName>
</protein>
<dbReference type="RefSeq" id="XP_031061320.1">
    <property type="nucleotide sequence ID" value="XM_031209283.1"/>
</dbReference>
<sequence length="112" mass="12766">MIGNSFASLAGEKETLLPERYLDLKREIIGDKSNQDALTAAWARLTARLAELSDEIEEKQQRTIPEANYHELVENPSFELVQRIRQCGSVVIRKTVSQEQVSNPDFHPKTTR</sequence>
<dbReference type="InterPro" id="IPR027443">
    <property type="entry name" value="IPNS-like_sf"/>
</dbReference>
<organism evidence="1">
    <name type="scientific">Fusarium odoratissimum (strain NRRL 54006)</name>
    <dbReference type="NCBI Taxonomy" id="1089451"/>
    <lineage>
        <taxon>Eukaryota</taxon>
        <taxon>Fungi</taxon>
        <taxon>Dikarya</taxon>
        <taxon>Ascomycota</taxon>
        <taxon>Pezizomycotina</taxon>
        <taxon>Sordariomycetes</taxon>
        <taxon>Hypocreomycetidae</taxon>
        <taxon>Hypocreales</taxon>
        <taxon>Nectriaceae</taxon>
        <taxon>Fusarium</taxon>
        <taxon>Fusarium oxysporum species complex</taxon>
        <taxon>Fusarium oxysporum f. sp. cubense (strain race 4)</taxon>
    </lineage>
</organism>
<gene>
    <name evidence="1" type="ORF">FOIG_09097</name>
</gene>
<dbReference type="GeneID" id="42034272"/>
<accession>X0JSC2</accession>
<dbReference type="Gene3D" id="2.60.120.330">
    <property type="entry name" value="B-lactam Antibiotic, Isopenicillin N Synthase, Chain"/>
    <property type="match status" value="1"/>
</dbReference>
<dbReference type="AlphaFoldDB" id="X0JSC2"/>
<dbReference type="SUPFAM" id="SSF51197">
    <property type="entry name" value="Clavaminate synthase-like"/>
    <property type="match status" value="1"/>
</dbReference>
<proteinExistence type="predicted"/>
<dbReference type="Proteomes" id="UP000030685">
    <property type="component" value="Unassembled WGS sequence"/>
</dbReference>
<name>X0JSC2_FUSO5</name>
<evidence type="ECO:0000313" key="1">
    <source>
        <dbReference type="EMBL" id="EXL99230.1"/>
    </source>
</evidence>
<dbReference type="PANTHER" id="PTHR30613">
    <property type="entry name" value="UNCHARACTERIZED PROTEIN YBIU-RELATED"/>
    <property type="match status" value="1"/>
</dbReference>
<dbReference type="VEuPathDB" id="FungiDB:FOIG_09097"/>
<dbReference type="HOGENOM" id="CLU_2145979_0_0_1"/>
<dbReference type="PANTHER" id="PTHR30613:SF1">
    <property type="entry name" value="DUF1479 DOMAIN PROTEIN (AFU_ORTHOLOGUE AFUA_5G09280)"/>
    <property type="match status" value="1"/>
</dbReference>
<dbReference type="InterPro" id="IPR010856">
    <property type="entry name" value="Gig2-like"/>
</dbReference>
<reference evidence="1" key="1">
    <citation type="submission" date="2011-11" db="EMBL/GenBank/DDBJ databases">
        <title>The Genome Sequence of Fusarium oxysporum II5.</title>
        <authorList>
            <consortium name="The Broad Institute Genome Sequencing Platform"/>
            <person name="Ma L.-J."/>
            <person name="Gale L.R."/>
            <person name="Schwartz D.C."/>
            <person name="Zhou S."/>
            <person name="Corby-Kistler H."/>
            <person name="Young S.K."/>
            <person name="Zeng Q."/>
            <person name="Gargeya S."/>
            <person name="Fitzgerald M."/>
            <person name="Haas B."/>
            <person name="Abouelleil A."/>
            <person name="Alvarado L."/>
            <person name="Arachchi H.M."/>
            <person name="Berlin A."/>
            <person name="Brown A."/>
            <person name="Chapman S.B."/>
            <person name="Chen Z."/>
            <person name="Dunbar C."/>
            <person name="Freedman E."/>
            <person name="Gearin G."/>
            <person name="Goldberg J."/>
            <person name="Griggs A."/>
            <person name="Gujja S."/>
            <person name="Heiman D."/>
            <person name="Howarth C."/>
            <person name="Larson L."/>
            <person name="Lui A."/>
            <person name="MacDonald P.J.P."/>
            <person name="Montmayeur A."/>
            <person name="Murphy C."/>
            <person name="Neiman D."/>
            <person name="Pearson M."/>
            <person name="Priest M."/>
            <person name="Roberts A."/>
            <person name="Saif S."/>
            <person name="Shea T."/>
            <person name="Shenoy N."/>
            <person name="Sisk P."/>
            <person name="Stolte C."/>
            <person name="Sykes S."/>
            <person name="Wortman J."/>
            <person name="Nusbaum C."/>
            <person name="Birren B."/>
        </authorList>
    </citation>
    <scope>NUCLEOTIDE SEQUENCE [LARGE SCALE GENOMIC DNA]</scope>
    <source>
        <strain evidence="1">54006</strain>
    </source>
</reference>
<dbReference type="EMBL" id="JH658285">
    <property type="protein sequence ID" value="EXL99230.1"/>
    <property type="molecule type" value="Genomic_DNA"/>
</dbReference>